<comment type="caution">
    <text evidence="1">The sequence shown here is derived from an EMBL/GenBank/DDBJ whole genome shotgun (WGS) entry which is preliminary data.</text>
</comment>
<dbReference type="Proteomes" id="UP000077671">
    <property type="component" value="Unassembled WGS sequence"/>
</dbReference>
<protein>
    <submittedName>
        <fullName evidence="1">Uncharacterized protein</fullName>
    </submittedName>
</protein>
<name>A0A177VCJ8_9BASI</name>
<evidence type="ECO:0000313" key="2">
    <source>
        <dbReference type="Proteomes" id="UP000077671"/>
    </source>
</evidence>
<dbReference type="EMBL" id="LWDD02002740">
    <property type="protein sequence ID" value="KAE8239938.1"/>
    <property type="molecule type" value="Genomic_DNA"/>
</dbReference>
<gene>
    <name evidence="1" type="ORF">A4X03_0g8638</name>
</gene>
<evidence type="ECO:0000313" key="1">
    <source>
        <dbReference type="EMBL" id="KAE8239938.1"/>
    </source>
</evidence>
<reference evidence="1" key="1">
    <citation type="submission" date="2016-04" db="EMBL/GenBank/DDBJ databases">
        <authorList>
            <person name="Nguyen H.D."/>
            <person name="Kesanakurti P."/>
            <person name="Cullis J."/>
            <person name="Levesque C.A."/>
            <person name="Hambleton S."/>
        </authorList>
    </citation>
    <scope>NUCLEOTIDE SEQUENCE</scope>
    <source>
        <strain evidence="1">DAOMC 238032</strain>
    </source>
</reference>
<sequence length="67" mass="7638">MVRSIETGDHHHTTIHELNKEIAAKRCKNSSKQFTALVIFDFSSKNPFYFRYAFCECARGGGALQDL</sequence>
<organism evidence="1 2">
    <name type="scientific">Tilletia caries</name>
    <name type="common">wheat bunt fungus</name>
    <dbReference type="NCBI Taxonomy" id="13290"/>
    <lineage>
        <taxon>Eukaryota</taxon>
        <taxon>Fungi</taxon>
        <taxon>Dikarya</taxon>
        <taxon>Basidiomycota</taxon>
        <taxon>Ustilaginomycotina</taxon>
        <taxon>Exobasidiomycetes</taxon>
        <taxon>Tilletiales</taxon>
        <taxon>Tilletiaceae</taxon>
        <taxon>Tilletia</taxon>
    </lineage>
</organism>
<dbReference type="AlphaFoldDB" id="A0A177VCJ8"/>
<accession>A0A177VCJ8</accession>
<reference evidence="1" key="2">
    <citation type="journal article" date="2019" name="IMA Fungus">
        <title>Genome sequencing and comparison of five Tilletia species to identify candidate genes for the detection of regulated species infecting wheat.</title>
        <authorList>
            <person name="Nguyen H.D.T."/>
            <person name="Sultana T."/>
            <person name="Kesanakurti P."/>
            <person name="Hambleton S."/>
        </authorList>
    </citation>
    <scope>NUCLEOTIDE SEQUENCE</scope>
    <source>
        <strain evidence="1">DAOMC 238032</strain>
    </source>
</reference>
<proteinExistence type="predicted"/>